<proteinExistence type="predicted"/>
<evidence type="ECO:0000256" key="2">
    <source>
        <dbReference type="SAM" id="SignalP"/>
    </source>
</evidence>
<dbReference type="STRING" id="1658765.Msub_10543"/>
<protein>
    <submittedName>
        <fullName evidence="4">Sporulation protein YlmC, PRC-barrel domain family</fullName>
    </submittedName>
</protein>
<dbReference type="OrthoDB" id="6366681at2"/>
<evidence type="ECO:0000259" key="3">
    <source>
        <dbReference type="Pfam" id="PF05239"/>
    </source>
</evidence>
<feature type="signal peptide" evidence="2">
    <location>
        <begin position="1"/>
        <end position="26"/>
    </location>
</feature>
<evidence type="ECO:0000256" key="1">
    <source>
        <dbReference type="SAM" id="MobiDB-lite"/>
    </source>
</evidence>
<dbReference type="Gene3D" id="2.30.30.240">
    <property type="entry name" value="PRC-barrel domain"/>
    <property type="match status" value="1"/>
</dbReference>
<feature type="chain" id="PRO_5005291180" evidence="2">
    <location>
        <begin position="27"/>
        <end position="168"/>
    </location>
</feature>
<organism evidence="4 5">
    <name type="scientific">Marinobacter subterrani</name>
    <dbReference type="NCBI Taxonomy" id="1658765"/>
    <lineage>
        <taxon>Bacteria</taxon>
        <taxon>Pseudomonadati</taxon>
        <taxon>Pseudomonadota</taxon>
        <taxon>Gammaproteobacteria</taxon>
        <taxon>Pseudomonadales</taxon>
        <taxon>Marinobacteraceae</taxon>
        <taxon>Marinobacter</taxon>
    </lineage>
</organism>
<feature type="domain" description="PRC-barrel" evidence="3">
    <location>
        <begin position="81"/>
        <end position="158"/>
    </location>
</feature>
<keyword evidence="2" id="KW-0732">Signal</keyword>
<dbReference type="EMBL" id="LFBU01000001">
    <property type="protein sequence ID" value="KMQ74360.1"/>
    <property type="molecule type" value="Genomic_DNA"/>
</dbReference>
<dbReference type="InterPro" id="IPR027275">
    <property type="entry name" value="PRC-brl_dom"/>
</dbReference>
<dbReference type="Proteomes" id="UP000036102">
    <property type="component" value="Unassembled WGS sequence"/>
</dbReference>
<sequence>MKRLHSFAFYALVTPAIALGSGVVLAAQPTSDSEVSQGEQGYKQDQDATKSTTGNLQADKKMSDQAGMQSQSYVDTAPANGMHASKLIGAEVKTSGDENVGSVSDLIIDKNGQVVAIVIGVGGFLGMGEKSVAISWDKVMKSGTADKQELRIDESRDDLISAPEYKTQ</sequence>
<keyword evidence="5" id="KW-1185">Reference proteome</keyword>
<dbReference type="PATRIC" id="fig|1658765.3.peg.534"/>
<feature type="region of interest" description="Disordered" evidence="1">
    <location>
        <begin position="32"/>
        <end position="71"/>
    </location>
</feature>
<evidence type="ECO:0000313" key="4">
    <source>
        <dbReference type="EMBL" id="KMQ74360.1"/>
    </source>
</evidence>
<dbReference type="RefSeq" id="WP_048494583.1">
    <property type="nucleotide sequence ID" value="NZ_LFBU01000001.1"/>
</dbReference>
<dbReference type="PANTHER" id="PTHR36505:SF1">
    <property type="entry name" value="BLR1072 PROTEIN"/>
    <property type="match status" value="1"/>
</dbReference>
<reference evidence="4 5" key="1">
    <citation type="submission" date="2015-06" db="EMBL/GenBank/DDBJ databases">
        <title>Marinobacter subterrani, a genetically tractable neutrophilic iron-oxidizing strain isolated from the Soudan Iron Mine.</title>
        <authorList>
            <person name="Bonis B.M."/>
            <person name="Gralnick J.A."/>
        </authorList>
    </citation>
    <scope>NUCLEOTIDE SEQUENCE [LARGE SCALE GENOMIC DNA]</scope>
    <source>
        <strain evidence="4 5">JG233</strain>
    </source>
</reference>
<dbReference type="AlphaFoldDB" id="A0A0J7LZP7"/>
<comment type="caution">
    <text evidence="4">The sequence shown here is derived from an EMBL/GenBank/DDBJ whole genome shotgun (WGS) entry which is preliminary data.</text>
</comment>
<dbReference type="Pfam" id="PF05239">
    <property type="entry name" value="PRC"/>
    <property type="match status" value="1"/>
</dbReference>
<name>A0A0J7LZP7_9GAMM</name>
<dbReference type="PANTHER" id="PTHR36505">
    <property type="entry name" value="BLR1072 PROTEIN"/>
    <property type="match status" value="1"/>
</dbReference>
<dbReference type="InterPro" id="IPR011033">
    <property type="entry name" value="PRC_barrel-like_sf"/>
</dbReference>
<evidence type="ECO:0000313" key="5">
    <source>
        <dbReference type="Proteomes" id="UP000036102"/>
    </source>
</evidence>
<dbReference type="SUPFAM" id="SSF50346">
    <property type="entry name" value="PRC-barrel domain"/>
    <property type="match status" value="1"/>
</dbReference>
<gene>
    <name evidence="4" type="ORF">Msub_10543</name>
</gene>
<accession>A0A0J7LZP7</accession>